<feature type="domain" description="Aminomethyltransferase C-terminal" evidence="3">
    <location>
        <begin position="70"/>
        <end position="146"/>
    </location>
</feature>
<dbReference type="SUPFAM" id="SSF101790">
    <property type="entry name" value="Aminomethyltransferase beta-barrel domain"/>
    <property type="match status" value="1"/>
</dbReference>
<dbReference type="InterPro" id="IPR027266">
    <property type="entry name" value="TrmE/GcvT-like"/>
</dbReference>
<evidence type="ECO:0000259" key="3">
    <source>
        <dbReference type="Pfam" id="PF08669"/>
    </source>
</evidence>
<organism evidence="4">
    <name type="scientific">freshwater metagenome</name>
    <dbReference type="NCBI Taxonomy" id="449393"/>
    <lineage>
        <taxon>unclassified sequences</taxon>
        <taxon>metagenomes</taxon>
        <taxon>ecological metagenomes</taxon>
    </lineage>
</organism>
<dbReference type="InterPro" id="IPR013977">
    <property type="entry name" value="GcvT_C"/>
</dbReference>
<dbReference type="InterPro" id="IPR029043">
    <property type="entry name" value="GcvT/YgfZ_C"/>
</dbReference>
<dbReference type="InterPro" id="IPR028896">
    <property type="entry name" value="GcvT/YgfZ/DmdA"/>
</dbReference>
<proteinExistence type="predicted"/>
<dbReference type="Gene3D" id="4.10.1250.10">
    <property type="entry name" value="Aminomethyltransferase fragment"/>
    <property type="match status" value="1"/>
</dbReference>
<dbReference type="InterPro" id="IPR006222">
    <property type="entry name" value="GCVT_N"/>
</dbReference>
<evidence type="ECO:0000256" key="1">
    <source>
        <dbReference type="ARBA" id="ARBA00022679"/>
    </source>
</evidence>
<dbReference type="EMBL" id="CAFBNF010000326">
    <property type="protein sequence ID" value="CAB4962785.1"/>
    <property type="molecule type" value="Genomic_DNA"/>
</dbReference>
<accession>A0A6J7L4H5</accession>
<dbReference type="PANTHER" id="PTHR43757:SF2">
    <property type="entry name" value="AMINOMETHYLTRANSFERASE, MITOCHONDRIAL"/>
    <property type="match status" value="1"/>
</dbReference>
<dbReference type="Gene3D" id="2.40.30.110">
    <property type="entry name" value="Aminomethyltransferase beta-barrel domains"/>
    <property type="match status" value="1"/>
</dbReference>
<dbReference type="Gene3D" id="3.30.1360.120">
    <property type="entry name" value="Probable tRNA modification gtpase trme, domain 1"/>
    <property type="match status" value="1"/>
</dbReference>
<evidence type="ECO:0000259" key="2">
    <source>
        <dbReference type="Pfam" id="PF01571"/>
    </source>
</evidence>
<dbReference type="GO" id="GO:0016740">
    <property type="term" value="F:transferase activity"/>
    <property type="evidence" value="ECO:0007669"/>
    <property type="project" value="UniProtKB-KW"/>
</dbReference>
<protein>
    <submittedName>
        <fullName evidence="4">Unannotated protein</fullName>
    </submittedName>
</protein>
<gene>
    <name evidence="4" type="ORF">UFOPK3773_02106</name>
</gene>
<name>A0A6J7L4H5_9ZZZZ</name>
<dbReference type="GO" id="GO:0005829">
    <property type="term" value="C:cytosol"/>
    <property type="evidence" value="ECO:0007669"/>
    <property type="project" value="TreeGrafter"/>
</dbReference>
<dbReference type="SUPFAM" id="SSF103025">
    <property type="entry name" value="Folate-binding domain"/>
    <property type="match status" value="1"/>
</dbReference>
<keyword evidence="1" id="KW-0808">Transferase</keyword>
<dbReference type="PANTHER" id="PTHR43757">
    <property type="entry name" value="AMINOMETHYLTRANSFERASE"/>
    <property type="match status" value="1"/>
</dbReference>
<reference evidence="4" key="1">
    <citation type="submission" date="2020-05" db="EMBL/GenBank/DDBJ databases">
        <authorList>
            <person name="Chiriac C."/>
            <person name="Salcher M."/>
            <person name="Ghai R."/>
            <person name="Kavagutti S V."/>
        </authorList>
    </citation>
    <scope>NUCLEOTIDE SEQUENCE</scope>
</reference>
<dbReference type="Pfam" id="PF08669">
    <property type="entry name" value="GCV_T_C"/>
    <property type="match status" value="1"/>
</dbReference>
<dbReference type="AlphaFoldDB" id="A0A6J7L4H5"/>
<dbReference type="Pfam" id="PF01571">
    <property type="entry name" value="GCV_T"/>
    <property type="match status" value="1"/>
</dbReference>
<feature type="domain" description="GCVT N-terminal" evidence="2">
    <location>
        <begin position="5"/>
        <end position="51"/>
    </location>
</feature>
<dbReference type="FunFam" id="4.10.1250.10:FF:000001">
    <property type="entry name" value="Aminomethyltransferase"/>
    <property type="match status" value="1"/>
</dbReference>
<evidence type="ECO:0000313" key="4">
    <source>
        <dbReference type="EMBL" id="CAB4962785.1"/>
    </source>
</evidence>
<sequence length="152" mass="15788">MLARPLGGIPAGLGARDTLRLEMGYPLHGHELSLDITPVQARLGWAVGFDKPAFVGREALLAERAAGPTRVLRALRATGRGIPRAGLTVLRDGAPVGEVTSGTFSPTLKEGIALALLSPEVAIGSAVVVDVRGRALECEVVAPPLVRASTRD</sequence>